<accession>A0ABS6K1L2</accession>
<sequence>MDRMFRVCGFWTGMMAILFMVGNMHEMAILFFGQTGAFVALSYLKLTERAYMYIFGAYLTLFFVGFTFYSTFILEPGIGH</sequence>
<feature type="transmembrane region" description="Helical" evidence="1">
    <location>
        <begin position="51"/>
        <end position="74"/>
    </location>
</feature>
<proteinExistence type="predicted"/>
<evidence type="ECO:0000313" key="3">
    <source>
        <dbReference type="Proteomes" id="UP000790580"/>
    </source>
</evidence>
<reference evidence="2 3" key="1">
    <citation type="submission" date="2021-06" db="EMBL/GenBank/DDBJ databases">
        <title>Bacillus sp. RD4P76, an endophyte from a halophyte.</title>
        <authorList>
            <person name="Sun J.-Q."/>
        </authorList>
    </citation>
    <scope>NUCLEOTIDE SEQUENCE [LARGE SCALE GENOMIC DNA]</scope>
    <source>
        <strain evidence="2 3">JCM 17098</strain>
    </source>
</reference>
<dbReference type="EMBL" id="JAHQCR010000088">
    <property type="protein sequence ID" value="MBU9724201.1"/>
    <property type="molecule type" value="Genomic_DNA"/>
</dbReference>
<dbReference type="InterPro" id="IPR020254">
    <property type="entry name" value="DUF2626"/>
</dbReference>
<name>A0ABS6K1L2_9BACI</name>
<feature type="transmembrane region" description="Helical" evidence="1">
    <location>
        <begin position="27"/>
        <end position="44"/>
    </location>
</feature>
<protein>
    <submittedName>
        <fullName evidence="2">DUF2626 domain-containing protein</fullName>
    </submittedName>
</protein>
<feature type="transmembrane region" description="Helical" evidence="1">
    <location>
        <begin position="5"/>
        <end position="21"/>
    </location>
</feature>
<keyword evidence="3" id="KW-1185">Reference proteome</keyword>
<keyword evidence="1" id="KW-1133">Transmembrane helix</keyword>
<evidence type="ECO:0000313" key="2">
    <source>
        <dbReference type="EMBL" id="MBU9724201.1"/>
    </source>
</evidence>
<dbReference type="Pfam" id="PF11117">
    <property type="entry name" value="DUF2626"/>
    <property type="match status" value="1"/>
</dbReference>
<evidence type="ECO:0000256" key="1">
    <source>
        <dbReference type="SAM" id="Phobius"/>
    </source>
</evidence>
<keyword evidence="1" id="KW-0812">Transmembrane</keyword>
<keyword evidence="1" id="KW-0472">Membrane</keyword>
<comment type="caution">
    <text evidence="2">The sequence shown here is derived from an EMBL/GenBank/DDBJ whole genome shotgun (WGS) entry which is preliminary data.</text>
</comment>
<dbReference type="Proteomes" id="UP000790580">
    <property type="component" value="Unassembled WGS sequence"/>
</dbReference>
<gene>
    <name evidence="2" type="ORF">KS407_22520</name>
</gene>
<organism evidence="2 3">
    <name type="scientific">Evansella alkalicola</name>
    <dbReference type="NCBI Taxonomy" id="745819"/>
    <lineage>
        <taxon>Bacteria</taxon>
        <taxon>Bacillati</taxon>
        <taxon>Bacillota</taxon>
        <taxon>Bacilli</taxon>
        <taxon>Bacillales</taxon>
        <taxon>Bacillaceae</taxon>
        <taxon>Evansella</taxon>
    </lineage>
</organism>
<dbReference type="RefSeq" id="WP_088074859.1">
    <property type="nucleotide sequence ID" value="NZ_JAHQCR010000088.1"/>
</dbReference>